<evidence type="ECO:0000313" key="2">
    <source>
        <dbReference type="Proteomes" id="UP000827872"/>
    </source>
</evidence>
<proteinExistence type="predicted"/>
<evidence type="ECO:0000313" key="1">
    <source>
        <dbReference type="EMBL" id="KAH8010330.1"/>
    </source>
</evidence>
<organism evidence="1 2">
    <name type="scientific">Sphaerodactylus townsendi</name>
    <dbReference type="NCBI Taxonomy" id="933632"/>
    <lineage>
        <taxon>Eukaryota</taxon>
        <taxon>Metazoa</taxon>
        <taxon>Chordata</taxon>
        <taxon>Craniata</taxon>
        <taxon>Vertebrata</taxon>
        <taxon>Euteleostomi</taxon>
        <taxon>Lepidosauria</taxon>
        <taxon>Squamata</taxon>
        <taxon>Bifurcata</taxon>
        <taxon>Gekkota</taxon>
        <taxon>Sphaerodactylidae</taxon>
        <taxon>Sphaerodactylus</taxon>
    </lineage>
</organism>
<dbReference type="EMBL" id="CM037624">
    <property type="protein sequence ID" value="KAH8010330.1"/>
    <property type="molecule type" value="Genomic_DNA"/>
</dbReference>
<accession>A0ACB8FT81</accession>
<name>A0ACB8FT81_9SAUR</name>
<gene>
    <name evidence="1" type="ORF">K3G42_001995</name>
</gene>
<comment type="caution">
    <text evidence="1">The sequence shown here is derived from an EMBL/GenBank/DDBJ whole genome shotgun (WGS) entry which is preliminary data.</text>
</comment>
<reference evidence="1" key="1">
    <citation type="submission" date="2021-08" db="EMBL/GenBank/DDBJ databases">
        <title>The first chromosome-level gecko genome reveals the dynamic sex chromosomes of Neotropical dwarf geckos (Sphaerodactylidae: Sphaerodactylus).</title>
        <authorList>
            <person name="Pinto B.J."/>
            <person name="Keating S.E."/>
            <person name="Gamble T."/>
        </authorList>
    </citation>
    <scope>NUCLEOTIDE SEQUENCE</scope>
    <source>
        <strain evidence="1">TG3544</strain>
    </source>
</reference>
<protein>
    <submittedName>
        <fullName evidence="1">Uncharacterized protein</fullName>
    </submittedName>
</protein>
<dbReference type="Proteomes" id="UP000827872">
    <property type="component" value="Linkage Group LG11"/>
</dbReference>
<keyword evidence="2" id="KW-1185">Reference proteome</keyword>
<sequence>MDQRTQGSQRPIPPPPAPVAGRGFRQPKIPAHFDQGSKSFAEFAHQFRALLGKINDWPDHMFAELFYDAVNPEICRWAVINIKPQSMEEWIEKSKPTTSSAKPASRVLAAKAPKSPKTTHGSSKALVMEDSDFADEEDMDLGVGLTAAASKDAIDTPKDGLWFAVTTQSESRLQGGPPSQQSVQPPEGLASSFQKAGEQAVPLEEGEASLQLRNGLWWRTPLCPAFVV</sequence>